<evidence type="ECO:0000256" key="4">
    <source>
        <dbReference type="ARBA" id="ARBA00022679"/>
    </source>
</evidence>
<evidence type="ECO:0000256" key="10">
    <source>
        <dbReference type="SAM" id="Phobius"/>
    </source>
</evidence>
<feature type="transmembrane region" description="Helical" evidence="10">
    <location>
        <begin position="107"/>
        <end position="127"/>
    </location>
</feature>
<protein>
    <recommendedName>
        <fullName evidence="2">histidine kinase</fullName>
        <ecNumber evidence="2">2.7.13.3</ecNumber>
    </recommendedName>
</protein>
<keyword evidence="10" id="KW-1133">Transmembrane helix</keyword>
<keyword evidence="7" id="KW-0067">ATP-binding</keyword>
<evidence type="ECO:0000256" key="8">
    <source>
        <dbReference type="ARBA" id="ARBA00023012"/>
    </source>
</evidence>
<feature type="transmembrane region" description="Helical" evidence="10">
    <location>
        <begin position="139"/>
        <end position="159"/>
    </location>
</feature>
<keyword evidence="10" id="KW-0472">Membrane</keyword>
<evidence type="ECO:0000313" key="13">
    <source>
        <dbReference type="EMBL" id="GAA3613527.1"/>
    </source>
</evidence>
<feature type="transmembrane region" description="Helical" evidence="10">
    <location>
        <begin position="80"/>
        <end position="100"/>
    </location>
</feature>
<gene>
    <name evidence="13" type="ORF">GCM10022236_14310</name>
</gene>
<comment type="caution">
    <text evidence="13">The sequence shown here is derived from an EMBL/GenBank/DDBJ whole genome shotgun (WGS) entry which is preliminary data.</text>
</comment>
<dbReference type="Pfam" id="PF02518">
    <property type="entry name" value="HATPase_c"/>
    <property type="match status" value="1"/>
</dbReference>
<dbReference type="Pfam" id="PF07730">
    <property type="entry name" value="HisKA_3"/>
    <property type="match status" value="1"/>
</dbReference>
<evidence type="ECO:0000256" key="7">
    <source>
        <dbReference type="ARBA" id="ARBA00022840"/>
    </source>
</evidence>
<keyword evidence="14" id="KW-1185">Reference proteome</keyword>
<keyword evidence="10" id="KW-0812">Transmembrane</keyword>
<sequence>MSLVRIRPRLVRLAPGLAAVGFAVLGLAEIALDPPGDQLLAAMIAGCAVAVAGAIVAIWAPIVGSIVVSAMFPVTTALGLTGPTGVGVLAFFLMPGWAAYRRPPQRSWIAPVAAQILASLGVLIARLSPGATGVPFNIVWENLFFSCLVWASWGVGLMARRWNERAEQLARLAAALDAEREAAQRTAVVQERQRIAREVHDAVAHSVSVMTLQVGAVRLTLPPDAPQAEMLAGIERLGRESVQELRSLVGILRETPEGSPAPQPSLANADELIAEVRAAGLPVSLREVGTRPELPRALDVSAYRILQEALTNVLRHAGPVSTDVTLTYDRDGLAIDVADHGKGTSARQPIDGVGGHGLLGMRERVAMFGGTLAAGAAETGGFTVHAYFPLGEGR</sequence>
<keyword evidence="5" id="KW-0547">Nucleotide-binding</keyword>
<dbReference type="InterPro" id="IPR003594">
    <property type="entry name" value="HATPase_dom"/>
</dbReference>
<dbReference type="Proteomes" id="UP001501490">
    <property type="component" value="Unassembled WGS sequence"/>
</dbReference>
<evidence type="ECO:0000256" key="6">
    <source>
        <dbReference type="ARBA" id="ARBA00022777"/>
    </source>
</evidence>
<accession>A0ABP6ZS60</accession>
<feature type="coiled-coil region" evidence="9">
    <location>
        <begin position="159"/>
        <end position="193"/>
    </location>
</feature>
<feature type="domain" description="Histidine kinase/HSP90-like ATPase" evidence="11">
    <location>
        <begin position="302"/>
        <end position="391"/>
    </location>
</feature>
<keyword evidence="4" id="KW-0808">Transferase</keyword>
<evidence type="ECO:0000256" key="1">
    <source>
        <dbReference type="ARBA" id="ARBA00000085"/>
    </source>
</evidence>
<evidence type="ECO:0000256" key="3">
    <source>
        <dbReference type="ARBA" id="ARBA00022553"/>
    </source>
</evidence>
<comment type="catalytic activity">
    <reaction evidence="1">
        <text>ATP + protein L-histidine = ADP + protein N-phospho-L-histidine.</text>
        <dbReference type="EC" id="2.7.13.3"/>
    </reaction>
</comment>
<dbReference type="EC" id="2.7.13.3" evidence="2"/>
<dbReference type="PANTHER" id="PTHR24421:SF10">
    <property type="entry name" value="NITRATE_NITRITE SENSOR PROTEIN NARQ"/>
    <property type="match status" value="1"/>
</dbReference>
<feature type="domain" description="Signal transduction histidine kinase subgroup 3 dimerisation and phosphoacceptor" evidence="12">
    <location>
        <begin position="191"/>
        <end position="255"/>
    </location>
</feature>
<dbReference type="CDD" id="cd16917">
    <property type="entry name" value="HATPase_UhpB-NarQ-NarX-like"/>
    <property type="match status" value="1"/>
</dbReference>
<feature type="transmembrane region" description="Helical" evidence="10">
    <location>
        <begin position="12"/>
        <end position="32"/>
    </location>
</feature>
<organism evidence="13 14">
    <name type="scientific">Microlunatus ginsengisoli</name>
    <dbReference type="NCBI Taxonomy" id="363863"/>
    <lineage>
        <taxon>Bacteria</taxon>
        <taxon>Bacillati</taxon>
        <taxon>Actinomycetota</taxon>
        <taxon>Actinomycetes</taxon>
        <taxon>Propionibacteriales</taxon>
        <taxon>Propionibacteriaceae</taxon>
        <taxon>Microlunatus</taxon>
    </lineage>
</organism>
<evidence type="ECO:0000256" key="9">
    <source>
        <dbReference type="SAM" id="Coils"/>
    </source>
</evidence>
<evidence type="ECO:0000313" key="14">
    <source>
        <dbReference type="Proteomes" id="UP001501490"/>
    </source>
</evidence>
<dbReference type="SUPFAM" id="SSF55874">
    <property type="entry name" value="ATPase domain of HSP90 chaperone/DNA topoisomerase II/histidine kinase"/>
    <property type="match status" value="1"/>
</dbReference>
<reference evidence="14" key="1">
    <citation type="journal article" date="2019" name="Int. J. Syst. Evol. Microbiol.">
        <title>The Global Catalogue of Microorganisms (GCM) 10K type strain sequencing project: providing services to taxonomists for standard genome sequencing and annotation.</title>
        <authorList>
            <consortium name="The Broad Institute Genomics Platform"/>
            <consortium name="The Broad Institute Genome Sequencing Center for Infectious Disease"/>
            <person name="Wu L."/>
            <person name="Ma J."/>
        </authorList>
    </citation>
    <scope>NUCLEOTIDE SEQUENCE [LARGE SCALE GENOMIC DNA]</scope>
    <source>
        <strain evidence="14">JCM 16929</strain>
    </source>
</reference>
<keyword evidence="6" id="KW-0418">Kinase</keyword>
<keyword evidence="9" id="KW-0175">Coiled coil</keyword>
<feature type="transmembrane region" description="Helical" evidence="10">
    <location>
        <begin position="39"/>
        <end position="60"/>
    </location>
</feature>
<name>A0ABP6ZS60_9ACTN</name>
<dbReference type="PANTHER" id="PTHR24421">
    <property type="entry name" value="NITRATE/NITRITE SENSOR PROTEIN NARX-RELATED"/>
    <property type="match status" value="1"/>
</dbReference>
<dbReference type="Gene3D" id="3.30.565.10">
    <property type="entry name" value="Histidine kinase-like ATPase, C-terminal domain"/>
    <property type="match status" value="1"/>
</dbReference>
<evidence type="ECO:0000256" key="2">
    <source>
        <dbReference type="ARBA" id="ARBA00012438"/>
    </source>
</evidence>
<evidence type="ECO:0000256" key="5">
    <source>
        <dbReference type="ARBA" id="ARBA00022741"/>
    </source>
</evidence>
<proteinExistence type="predicted"/>
<dbReference type="InterPro" id="IPR011712">
    <property type="entry name" value="Sig_transdc_His_kin_sub3_dim/P"/>
</dbReference>
<evidence type="ECO:0000259" key="11">
    <source>
        <dbReference type="Pfam" id="PF02518"/>
    </source>
</evidence>
<dbReference type="InterPro" id="IPR050482">
    <property type="entry name" value="Sensor_HK_TwoCompSys"/>
</dbReference>
<evidence type="ECO:0000259" key="12">
    <source>
        <dbReference type="Pfam" id="PF07730"/>
    </source>
</evidence>
<dbReference type="EMBL" id="BAABAB010000009">
    <property type="protein sequence ID" value="GAA3613527.1"/>
    <property type="molecule type" value="Genomic_DNA"/>
</dbReference>
<dbReference type="InterPro" id="IPR036890">
    <property type="entry name" value="HATPase_C_sf"/>
</dbReference>
<keyword evidence="3" id="KW-0597">Phosphoprotein</keyword>
<keyword evidence="8" id="KW-0902">Two-component regulatory system</keyword>
<dbReference type="Gene3D" id="1.20.5.1930">
    <property type="match status" value="1"/>
</dbReference>